<comment type="caution">
    <text evidence="1">The sequence shown here is derived from an EMBL/GenBank/DDBJ whole genome shotgun (WGS) entry which is preliminary data.</text>
</comment>
<accession>A0A5N4DWV1</accession>
<name>A0A5N4DWV1_CAMDR</name>
<dbReference type="EMBL" id="JWIN03000008">
    <property type="protein sequence ID" value="KAB1275480.1"/>
    <property type="molecule type" value="Genomic_DNA"/>
</dbReference>
<sequence>MLCMKPTHRKFQKVKRMLLQAVLIVERIKGNNSCGSKASIHFSQVFTCTKEYFDLYYMDSFAVFL</sequence>
<dbReference type="EMBL" id="JWIN03000008">
    <property type="protein sequence ID" value="KAB1275481.1"/>
    <property type="molecule type" value="Genomic_DNA"/>
</dbReference>
<dbReference type="Proteomes" id="UP000299084">
    <property type="component" value="Unassembled WGS sequence"/>
</dbReference>
<organism evidence="1 2">
    <name type="scientific">Camelus dromedarius</name>
    <name type="common">Dromedary</name>
    <name type="synonym">Arabian camel</name>
    <dbReference type="NCBI Taxonomy" id="9838"/>
    <lineage>
        <taxon>Eukaryota</taxon>
        <taxon>Metazoa</taxon>
        <taxon>Chordata</taxon>
        <taxon>Craniata</taxon>
        <taxon>Vertebrata</taxon>
        <taxon>Euteleostomi</taxon>
        <taxon>Mammalia</taxon>
        <taxon>Eutheria</taxon>
        <taxon>Laurasiatheria</taxon>
        <taxon>Artiodactyla</taxon>
        <taxon>Tylopoda</taxon>
        <taxon>Camelidae</taxon>
        <taxon>Camelus</taxon>
    </lineage>
</organism>
<keyword evidence="2" id="KW-1185">Reference proteome</keyword>
<evidence type="ECO:0000313" key="2">
    <source>
        <dbReference type="Proteomes" id="UP000299084"/>
    </source>
</evidence>
<evidence type="ECO:0000313" key="1">
    <source>
        <dbReference type="EMBL" id="KAB1275480.1"/>
    </source>
</evidence>
<gene>
    <name evidence="1" type="ORF">Cadr_000010110</name>
</gene>
<reference evidence="1 2" key="2">
    <citation type="journal article" date="2019" name="Mol. Ecol. Resour.">
        <title>Improving Illumina assemblies with Hi-C and long reads: an example with the North African dromedary.</title>
        <authorList>
            <person name="Elbers J.P."/>
            <person name="Rogers M.F."/>
            <person name="Perelman P.L."/>
            <person name="Proskuryakova A.A."/>
            <person name="Serdyukova N.A."/>
            <person name="Johnson W.E."/>
            <person name="Horin P."/>
            <person name="Corander J."/>
            <person name="Murphy D."/>
            <person name="Burger P.A."/>
        </authorList>
    </citation>
    <scope>NUCLEOTIDE SEQUENCE [LARGE SCALE GENOMIC DNA]</scope>
    <source>
        <strain evidence="1">Drom800</strain>
        <tissue evidence="1">Blood</tissue>
    </source>
</reference>
<reference evidence="1" key="1">
    <citation type="submission" date="2014-12" db="EMBL/GenBank/DDBJ databases">
        <authorList>
            <person name="Fitak R."/>
            <person name="Mohandesan E."/>
            <person name="Burger P.A."/>
            <person name="Jukka C."/>
        </authorList>
    </citation>
    <scope>NUCLEOTIDE SEQUENCE</scope>
    <source>
        <strain evidence="1">Drom800</strain>
        <tissue evidence="1">Blood</tissue>
    </source>
</reference>
<proteinExistence type="predicted"/>
<dbReference type="AlphaFoldDB" id="A0A5N4DWV1"/>
<protein>
    <submittedName>
        <fullName evidence="1">Uncharacterized protein</fullName>
    </submittedName>
</protein>